<evidence type="ECO:0000313" key="4">
    <source>
        <dbReference type="Proteomes" id="UP001501578"/>
    </source>
</evidence>
<keyword evidence="2" id="KW-0472">Membrane</keyword>
<dbReference type="InterPro" id="IPR013324">
    <property type="entry name" value="RNA_pol_sigma_r3/r4-like"/>
</dbReference>
<reference evidence="3 4" key="1">
    <citation type="journal article" date="2019" name="Int. J. Syst. Evol. Microbiol.">
        <title>The Global Catalogue of Microorganisms (GCM) 10K type strain sequencing project: providing services to taxonomists for standard genome sequencing and annotation.</title>
        <authorList>
            <consortium name="The Broad Institute Genomics Platform"/>
            <consortium name="The Broad Institute Genome Sequencing Center for Infectious Disease"/>
            <person name="Wu L."/>
            <person name="Ma J."/>
        </authorList>
    </citation>
    <scope>NUCLEOTIDE SEQUENCE [LARGE SCALE GENOMIC DNA]</scope>
    <source>
        <strain evidence="3 4">JCM 11136</strain>
    </source>
</reference>
<protein>
    <recommendedName>
        <fullName evidence="5">DNA-directed RNA polymerase specialized sigma24 family protein</fullName>
    </recommendedName>
</protein>
<feature type="compositionally biased region" description="Basic residues" evidence="1">
    <location>
        <begin position="280"/>
        <end position="289"/>
    </location>
</feature>
<dbReference type="EMBL" id="BAAAHQ010000008">
    <property type="protein sequence ID" value="GAA0921098.1"/>
    <property type="molecule type" value="Genomic_DNA"/>
</dbReference>
<comment type="caution">
    <text evidence="3">The sequence shown here is derived from an EMBL/GenBank/DDBJ whole genome shotgun (WGS) entry which is preliminary data.</text>
</comment>
<keyword evidence="2" id="KW-1133">Transmembrane helix</keyword>
<feature type="compositionally biased region" description="Basic residues" evidence="1">
    <location>
        <begin position="528"/>
        <end position="537"/>
    </location>
</feature>
<accession>A0ABN1P1L2</accession>
<organism evidence="3 4">
    <name type="scientific">Nonomuraea longicatena</name>
    <dbReference type="NCBI Taxonomy" id="83682"/>
    <lineage>
        <taxon>Bacteria</taxon>
        <taxon>Bacillati</taxon>
        <taxon>Actinomycetota</taxon>
        <taxon>Actinomycetes</taxon>
        <taxon>Streptosporangiales</taxon>
        <taxon>Streptosporangiaceae</taxon>
        <taxon>Nonomuraea</taxon>
    </lineage>
</organism>
<dbReference type="RefSeq" id="WP_343949435.1">
    <property type="nucleotide sequence ID" value="NZ_BAAAHQ010000008.1"/>
</dbReference>
<evidence type="ECO:0000256" key="2">
    <source>
        <dbReference type="SAM" id="Phobius"/>
    </source>
</evidence>
<sequence>MTQPLTDQRTRNDLIAELYDRHATGLFAYCADQLGDPETAEYALVSVLSGVPAVAPPRAALYALARREIHRGDVVYAPPVVDPLVDPASALVERTLRELRPHQREVLLLCEVCGLTRAELGWVLEVAPDTAEELADSATGRFRQALTLALDSTRVPADMADVFGALAVAPLRDILCRLPWPAPPSVLRTQVAGASPQAAAPLFVKPLWPAPPSWPQPLADTDPCTATGIFPAELLTPPAGPADHEATTAPIPRLRGGQLPSGLDAALSLGRTERPDSPARRRLPPRPKPRGWTPAVPDAGPEVSDVRPGVSDDGPVLSAPLPAHVLDAPSADAVEAPVVDAVETAGGTVAPAPGDVLDDAVTAELPAIRFGLPSPGDVLVHSARELTEDAPPGGFFRPRRPPGEPVYRMPSPEETLTEGAPQEWTLQERAPQGRALPGNTLPAKVLHGEIPHEEIVREEIVHEEGLREEGLREEILCEEGVPEESAPPAYLARREADALFAPPPGPEDPEKSEGGPFGTAVRAEPARAARRPSRSRRPQGQERSTTPRKRRERHHDWAWEVLGFLICVAIAMLVFFTVPGITGP</sequence>
<dbReference type="SUPFAM" id="SSF88659">
    <property type="entry name" value="Sigma3 and sigma4 domains of RNA polymerase sigma factors"/>
    <property type="match status" value="1"/>
</dbReference>
<feature type="transmembrane region" description="Helical" evidence="2">
    <location>
        <begin position="557"/>
        <end position="578"/>
    </location>
</feature>
<gene>
    <name evidence="3" type="ORF">GCM10009560_19740</name>
</gene>
<keyword evidence="4" id="KW-1185">Reference proteome</keyword>
<feature type="region of interest" description="Disordered" evidence="1">
    <location>
        <begin position="499"/>
        <end position="552"/>
    </location>
</feature>
<dbReference type="Gene3D" id="1.20.140.160">
    <property type="match status" value="1"/>
</dbReference>
<feature type="region of interest" description="Disordered" evidence="1">
    <location>
        <begin position="237"/>
        <end position="308"/>
    </location>
</feature>
<dbReference type="Proteomes" id="UP001501578">
    <property type="component" value="Unassembled WGS sequence"/>
</dbReference>
<keyword evidence="2" id="KW-0812">Transmembrane</keyword>
<name>A0ABN1P1L2_9ACTN</name>
<evidence type="ECO:0000256" key="1">
    <source>
        <dbReference type="SAM" id="MobiDB-lite"/>
    </source>
</evidence>
<evidence type="ECO:0000313" key="3">
    <source>
        <dbReference type="EMBL" id="GAA0921098.1"/>
    </source>
</evidence>
<evidence type="ECO:0008006" key="5">
    <source>
        <dbReference type="Google" id="ProtNLM"/>
    </source>
</evidence>
<proteinExistence type="predicted"/>